<name>A0AAN9IRX8_CLITE</name>
<feature type="region of interest" description="Disordered" evidence="1">
    <location>
        <begin position="45"/>
        <end position="87"/>
    </location>
</feature>
<accession>A0AAN9IRX8</accession>
<reference evidence="2 3" key="1">
    <citation type="submission" date="2024-01" db="EMBL/GenBank/DDBJ databases">
        <title>The genomes of 5 underutilized Papilionoideae crops provide insights into root nodulation and disease resistance.</title>
        <authorList>
            <person name="Yuan L."/>
        </authorList>
    </citation>
    <scope>NUCLEOTIDE SEQUENCE [LARGE SCALE GENOMIC DNA]</scope>
    <source>
        <strain evidence="2">LY-2023</strain>
        <tissue evidence="2">Leaf</tissue>
    </source>
</reference>
<protein>
    <submittedName>
        <fullName evidence="2">Uncharacterized protein</fullName>
    </submittedName>
</protein>
<dbReference type="AlphaFoldDB" id="A0AAN9IRX8"/>
<organism evidence="2 3">
    <name type="scientific">Clitoria ternatea</name>
    <name type="common">Butterfly pea</name>
    <dbReference type="NCBI Taxonomy" id="43366"/>
    <lineage>
        <taxon>Eukaryota</taxon>
        <taxon>Viridiplantae</taxon>
        <taxon>Streptophyta</taxon>
        <taxon>Embryophyta</taxon>
        <taxon>Tracheophyta</taxon>
        <taxon>Spermatophyta</taxon>
        <taxon>Magnoliopsida</taxon>
        <taxon>eudicotyledons</taxon>
        <taxon>Gunneridae</taxon>
        <taxon>Pentapetalae</taxon>
        <taxon>rosids</taxon>
        <taxon>fabids</taxon>
        <taxon>Fabales</taxon>
        <taxon>Fabaceae</taxon>
        <taxon>Papilionoideae</taxon>
        <taxon>50 kb inversion clade</taxon>
        <taxon>NPAAA clade</taxon>
        <taxon>indigoferoid/millettioid clade</taxon>
        <taxon>Phaseoleae</taxon>
        <taxon>Clitoria</taxon>
    </lineage>
</organism>
<proteinExistence type="predicted"/>
<dbReference type="Proteomes" id="UP001359559">
    <property type="component" value="Unassembled WGS sequence"/>
</dbReference>
<evidence type="ECO:0000313" key="2">
    <source>
        <dbReference type="EMBL" id="KAK7285173.1"/>
    </source>
</evidence>
<comment type="caution">
    <text evidence="2">The sequence shown here is derived from an EMBL/GenBank/DDBJ whole genome shotgun (WGS) entry which is preliminary data.</text>
</comment>
<keyword evidence="3" id="KW-1185">Reference proteome</keyword>
<dbReference type="EMBL" id="JAYKXN010000005">
    <property type="protein sequence ID" value="KAK7285173.1"/>
    <property type="molecule type" value="Genomic_DNA"/>
</dbReference>
<sequence>MGQAGGVLARDWENEEEDLDQQRLMWTRGCGRRHPAYAHVVREDTGTRLTHKHGFGRESRKSTGIGMPAQHGDARVDGSRHRILREE</sequence>
<feature type="compositionally biased region" description="Basic and acidic residues" evidence="1">
    <location>
        <begin position="72"/>
        <end position="87"/>
    </location>
</feature>
<evidence type="ECO:0000313" key="3">
    <source>
        <dbReference type="Proteomes" id="UP001359559"/>
    </source>
</evidence>
<evidence type="ECO:0000256" key="1">
    <source>
        <dbReference type="SAM" id="MobiDB-lite"/>
    </source>
</evidence>
<gene>
    <name evidence="2" type="ORF">RJT34_19934</name>
</gene>